<dbReference type="RefSeq" id="WP_369189942.1">
    <property type="nucleotide sequence ID" value="NZ_CP163431.1"/>
</dbReference>
<evidence type="ECO:0000313" key="1">
    <source>
        <dbReference type="EMBL" id="XDQ04326.1"/>
    </source>
</evidence>
<reference evidence="1" key="1">
    <citation type="submission" date="2024-07" db="EMBL/GenBank/DDBJ databases">
        <authorList>
            <person name="Yu S.T."/>
        </authorList>
    </citation>
    <scope>NUCLEOTIDE SEQUENCE</scope>
    <source>
        <strain evidence="1">R08</strain>
    </source>
</reference>
<evidence type="ECO:0008006" key="2">
    <source>
        <dbReference type="Google" id="ProtNLM"/>
    </source>
</evidence>
<protein>
    <recommendedName>
        <fullName evidence="2">MFS transporter</fullName>
    </recommendedName>
</protein>
<name>A0AB39MH19_9ACTN</name>
<dbReference type="AlphaFoldDB" id="A0AB39MH19"/>
<gene>
    <name evidence="1" type="ORF">AB5J58_31075</name>
</gene>
<accession>A0AB39MH19</accession>
<sequence>MDRWAGEPRTGARSSRLGLLRDPDFPRLFLTTALGQLGDRLIFLALPLVAIVALDADEFQVGLRRPCRSARQA</sequence>
<organism evidence="1">
    <name type="scientific">Streptomyces sp. R08</name>
    <dbReference type="NCBI Taxonomy" id="3238624"/>
    <lineage>
        <taxon>Bacteria</taxon>
        <taxon>Bacillati</taxon>
        <taxon>Actinomycetota</taxon>
        <taxon>Actinomycetes</taxon>
        <taxon>Kitasatosporales</taxon>
        <taxon>Streptomycetaceae</taxon>
        <taxon>Streptomyces</taxon>
    </lineage>
</organism>
<proteinExistence type="predicted"/>
<dbReference type="EMBL" id="CP163431">
    <property type="protein sequence ID" value="XDQ04326.1"/>
    <property type="molecule type" value="Genomic_DNA"/>
</dbReference>